<proteinExistence type="predicted"/>
<name>A0A811QHE1_9POAL</name>
<sequence>MAAEPAGLADSQTFSPSDFLNVPPTPRLDLDCPAQQLQDDDDNLVLPFISRMLMEEEMDGLFEQYHPDHPALLQAQQPFADILSDAAASTTTTC</sequence>
<accession>A0A811QHE1</accession>
<evidence type="ECO:0000313" key="3">
    <source>
        <dbReference type="Proteomes" id="UP000604825"/>
    </source>
</evidence>
<feature type="region of interest" description="Disordered" evidence="1">
    <location>
        <begin position="1"/>
        <end position="27"/>
    </location>
</feature>
<evidence type="ECO:0000256" key="1">
    <source>
        <dbReference type="SAM" id="MobiDB-lite"/>
    </source>
</evidence>
<comment type="caution">
    <text evidence="2">The sequence shown here is derived from an EMBL/GenBank/DDBJ whole genome shotgun (WGS) entry which is preliminary data.</text>
</comment>
<dbReference type="OrthoDB" id="691881at2759"/>
<evidence type="ECO:0000313" key="2">
    <source>
        <dbReference type="EMBL" id="CAD6255533.1"/>
    </source>
</evidence>
<organism evidence="2 3">
    <name type="scientific">Miscanthus lutarioriparius</name>
    <dbReference type="NCBI Taxonomy" id="422564"/>
    <lineage>
        <taxon>Eukaryota</taxon>
        <taxon>Viridiplantae</taxon>
        <taxon>Streptophyta</taxon>
        <taxon>Embryophyta</taxon>
        <taxon>Tracheophyta</taxon>
        <taxon>Spermatophyta</taxon>
        <taxon>Magnoliopsida</taxon>
        <taxon>Liliopsida</taxon>
        <taxon>Poales</taxon>
        <taxon>Poaceae</taxon>
        <taxon>PACMAD clade</taxon>
        <taxon>Panicoideae</taxon>
        <taxon>Andropogonodae</taxon>
        <taxon>Andropogoneae</taxon>
        <taxon>Saccharinae</taxon>
        <taxon>Miscanthus</taxon>
    </lineage>
</organism>
<dbReference type="EMBL" id="CAJGYO010000010">
    <property type="protein sequence ID" value="CAD6255533.1"/>
    <property type="molecule type" value="Genomic_DNA"/>
</dbReference>
<dbReference type="Proteomes" id="UP000604825">
    <property type="component" value="Unassembled WGS sequence"/>
</dbReference>
<reference evidence="2" key="1">
    <citation type="submission" date="2020-10" db="EMBL/GenBank/DDBJ databases">
        <authorList>
            <person name="Han B."/>
            <person name="Lu T."/>
            <person name="Zhao Q."/>
            <person name="Huang X."/>
            <person name="Zhao Y."/>
        </authorList>
    </citation>
    <scope>NUCLEOTIDE SEQUENCE</scope>
</reference>
<protein>
    <submittedName>
        <fullName evidence="2">Uncharacterized protein</fullName>
    </submittedName>
</protein>
<keyword evidence="3" id="KW-1185">Reference proteome</keyword>
<gene>
    <name evidence="2" type="ORF">NCGR_LOCUS39075</name>
</gene>
<dbReference type="AlphaFoldDB" id="A0A811QHE1"/>